<sequence>MRTKLSLNPWKAFRPGAGAKGSPRPSVVCAGAEASLRPSEVSLFQRPLRRVEDVEADLGCTMAGICPLCPADMATAELQWPSEALATPELQRCYGALAISNTPPAPQALPQNPGLERAKTAWAEPQRAWETVLWQTKTQEYSLQPLRQLAGKPPLQTSQQRPWETPPRRLKSKKPLYASDSCGEKKMTALSLGEEEDALNRNQGDLSLDMELPTWNHYKPTVAQTDLQNGAASSPLPGTGSEEIHRTAARPRTSRCKLQHLAATRRRWARQRKLRRRQKKGSVFLAITALGRLTLHLLQQKWRGHNLQILRKAPLSFPDLVLNPQNHGSILYSVCEVQTWQKHSVKVCVAEDPRTQTSREHDGIYVCKLIREDNSTFKQSINITCIPNFQINVNPVMISVTCGTENSTPVALSCSVNNDNTVRLLNKNATVQERPYITYHYDVPVNCGSTTEIFTCESLTSPKYAKNITLKLTQIRDIKCKNETFGDGPEGFEAVVGCKKGKVGEITAVCQSDGKYGRIQDNCILEVINNLLDKSKVSLILSQI</sequence>
<dbReference type="PANTHER" id="PTHR45813">
    <property type="entry name" value="IG-LIKE DOMAIN-CONTAINING PROTEIN"/>
    <property type="match status" value="1"/>
</dbReference>
<name>A0ABU7CI63_9TELE</name>
<organism evidence="2 3">
    <name type="scientific">Ataeniobius toweri</name>
    <dbReference type="NCBI Taxonomy" id="208326"/>
    <lineage>
        <taxon>Eukaryota</taxon>
        <taxon>Metazoa</taxon>
        <taxon>Chordata</taxon>
        <taxon>Craniata</taxon>
        <taxon>Vertebrata</taxon>
        <taxon>Euteleostomi</taxon>
        <taxon>Actinopterygii</taxon>
        <taxon>Neopterygii</taxon>
        <taxon>Teleostei</taxon>
        <taxon>Neoteleostei</taxon>
        <taxon>Acanthomorphata</taxon>
        <taxon>Ovalentaria</taxon>
        <taxon>Atherinomorphae</taxon>
        <taxon>Cyprinodontiformes</taxon>
        <taxon>Goodeidae</taxon>
        <taxon>Ataeniobius</taxon>
    </lineage>
</organism>
<feature type="region of interest" description="Disordered" evidence="1">
    <location>
        <begin position="150"/>
        <end position="175"/>
    </location>
</feature>
<dbReference type="PANTHER" id="PTHR45813:SF4">
    <property type="entry name" value="ADHESION G PROTEIN-COUPLED RECEPTOR F5"/>
    <property type="match status" value="1"/>
</dbReference>
<comment type="caution">
    <text evidence="2">The sequence shown here is derived from an EMBL/GenBank/DDBJ whole genome shotgun (WGS) entry which is preliminary data.</text>
</comment>
<accession>A0ABU7CI63</accession>
<evidence type="ECO:0000313" key="3">
    <source>
        <dbReference type="Proteomes" id="UP001345963"/>
    </source>
</evidence>
<protein>
    <submittedName>
        <fullName evidence="2">Uncharacterized protein</fullName>
    </submittedName>
</protein>
<dbReference type="EMBL" id="JAHUTI010091115">
    <property type="protein sequence ID" value="MED6261935.1"/>
    <property type="molecule type" value="Genomic_DNA"/>
</dbReference>
<proteinExistence type="predicted"/>
<reference evidence="2 3" key="1">
    <citation type="submission" date="2021-07" db="EMBL/GenBank/DDBJ databases">
        <authorList>
            <person name="Palmer J.M."/>
        </authorList>
    </citation>
    <scope>NUCLEOTIDE SEQUENCE [LARGE SCALE GENOMIC DNA]</scope>
    <source>
        <strain evidence="2 3">AT_MEX2019</strain>
        <tissue evidence="2">Muscle</tissue>
    </source>
</reference>
<feature type="region of interest" description="Disordered" evidence="1">
    <location>
        <begin position="229"/>
        <end position="254"/>
    </location>
</feature>
<dbReference type="InterPro" id="IPR051587">
    <property type="entry name" value="Adhesion_GPCR"/>
</dbReference>
<evidence type="ECO:0000313" key="2">
    <source>
        <dbReference type="EMBL" id="MED6261935.1"/>
    </source>
</evidence>
<keyword evidence="3" id="KW-1185">Reference proteome</keyword>
<evidence type="ECO:0000256" key="1">
    <source>
        <dbReference type="SAM" id="MobiDB-lite"/>
    </source>
</evidence>
<gene>
    <name evidence="2" type="ORF">ATANTOWER_012185</name>
</gene>
<dbReference type="Proteomes" id="UP001345963">
    <property type="component" value="Unassembled WGS sequence"/>
</dbReference>